<organism evidence="16 17">
    <name type="scientific">Acanthoscelides obtectus</name>
    <name type="common">Bean weevil</name>
    <name type="synonym">Bruchus obtectus</name>
    <dbReference type="NCBI Taxonomy" id="200917"/>
    <lineage>
        <taxon>Eukaryota</taxon>
        <taxon>Metazoa</taxon>
        <taxon>Ecdysozoa</taxon>
        <taxon>Arthropoda</taxon>
        <taxon>Hexapoda</taxon>
        <taxon>Insecta</taxon>
        <taxon>Pterygota</taxon>
        <taxon>Neoptera</taxon>
        <taxon>Endopterygota</taxon>
        <taxon>Coleoptera</taxon>
        <taxon>Polyphaga</taxon>
        <taxon>Cucujiformia</taxon>
        <taxon>Chrysomeloidea</taxon>
        <taxon>Chrysomelidae</taxon>
        <taxon>Bruchinae</taxon>
        <taxon>Bruchini</taxon>
        <taxon>Acanthoscelides</taxon>
    </lineage>
</organism>
<dbReference type="EC" id="3.1.4.12" evidence="11"/>
<evidence type="ECO:0000256" key="13">
    <source>
        <dbReference type="PIRSR" id="PIRSR000948-2"/>
    </source>
</evidence>
<dbReference type="CDD" id="cd00842">
    <property type="entry name" value="MPP_ASMase"/>
    <property type="match status" value="1"/>
</dbReference>
<feature type="binding site" evidence="12">
    <location>
        <position position="197"/>
    </location>
    <ligand>
        <name>Zn(2+)</name>
        <dbReference type="ChEBI" id="CHEBI:29105"/>
        <label>1</label>
    </ligand>
</feature>
<dbReference type="Gene3D" id="3.60.21.10">
    <property type="match status" value="1"/>
</dbReference>
<dbReference type="SUPFAM" id="SSF56300">
    <property type="entry name" value="Metallo-dependent phosphatases"/>
    <property type="match status" value="1"/>
</dbReference>
<evidence type="ECO:0000256" key="7">
    <source>
        <dbReference type="ARBA" id="ARBA00022833"/>
    </source>
</evidence>
<evidence type="ECO:0000256" key="11">
    <source>
        <dbReference type="PIRNR" id="PIRNR000948"/>
    </source>
</evidence>
<keyword evidence="8 13" id="KW-1015">Disulfide bond</keyword>
<comment type="catalytic activity">
    <reaction evidence="10">
        <text>a sphingomyelin + H2O = phosphocholine + an N-acylsphing-4-enine + H(+)</text>
        <dbReference type="Rhea" id="RHEA:19253"/>
        <dbReference type="ChEBI" id="CHEBI:15377"/>
        <dbReference type="ChEBI" id="CHEBI:15378"/>
        <dbReference type="ChEBI" id="CHEBI:17636"/>
        <dbReference type="ChEBI" id="CHEBI:52639"/>
        <dbReference type="ChEBI" id="CHEBI:295975"/>
        <dbReference type="EC" id="3.1.4.12"/>
    </reaction>
    <physiologicalReaction direction="left-to-right" evidence="10">
        <dbReference type="Rhea" id="RHEA:19254"/>
    </physiologicalReaction>
</comment>
<feature type="chain" id="PRO_5040453864" description="Sphingomyelin phosphodiesterase" evidence="14">
    <location>
        <begin position="21"/>
        <end position="605"/>
    </location>
</feature>
<dbReference type="GO" id="GO:0005764">
    <property type="term" value="C:lysosome"/>
    <property type="evidence" value="ECO:0007669"/>
    <property type="project" value="TreeGrafter"/>
</dbReference>
<dbReference type="PANTHER" id="PTHR10340:SF29">
    <property type="entry name" value="SPHINGOMYELIN PHOSPHODIESTERASE"/>
    <property type="match status" value="1"/>
</dbReference>
<evidence type="ECO:0000256" key="5">
    <source>
        <dbReference type="ARBA" id="ARBA00022729"/>
    </source>
</evidence>
<dbReference type="InterPro" id="IPR004843">
    <property type="entry name" value="Calcineurin-like_PHP"/>
</dbReference>
<sequence>MKSVIGLFILIWVGFLELDAQLDSGDDEAFFVGELTQLFRQPSYNKIEPKVIQKLIFDLQIGDELKKLVQPNQHQTLCHVCLAAVNHLMSKKLTVQLLFEKLCNIYLVFATWTISGFCEELFNVNAPILHYITEQSDIFDPQLACSILLQKKNCNFNHPALTWTTYVTPESTKKIPKKLTSDPNAKPITIIQLSDFHVSPDYEIGGVADCGYPVCCKKGLGNKRKGKEAGTWGDYRRCDAPPWLALDVMMHINQTHRDIDMVYFTGDVVDHAVWKASRKDNTKLLYDTFKIFYESFPNTPVLPLFGNHEPAPVNQYPPTDIDLTHSHKHFISQQWLYTLASKIWRPWLPQSALKTVRRQGYYSYTYNNRLKIIALNNNVCYYLNWWLMYNTTYINEQLDFMRVELEDSEARGQFVHIIAHVPTGNGECVQPWERSYVALVRRFAHIIVGQFYGHTHTDELKIFYDEDYLKPINVGYNGASLTTYEDYNPNYKVMYVDRNTYELLDIETYIMNLTHSNQHPNDPPYWYKLYSMKEAYNLKSLAPKEVDVVAKGLFVDEDLFQQYWRYYVRDGDPSLKKGCDQKCSRSVKCKAITTDWMHPPIEACN</sequence>
<accession>A0A9P0LNC5</accession>
<evidence type="ECO:0000256" key="4">
    <source>
        <dbReference type="ARBA" id="ARBA00022723"/>
    </source>
</evidence>
<dbReference type="InterPro" id="IPR011160">
    <property type="entry name" value="Sphingomy_PDE"/>
</dbReference>
<comment type="function">
    <text evidence="11">Converts sphingomyelin to ceramide.</text>
</comment>
<feature type="signal peptide" evidence="14">
    <location>
        <begin position="1"/>
        <end position="20"/>
    </location>
</feature>
<keyword evidence="4 12" id="KW-0479">Metal-binding</keyword>
<comment type="similarity">
    <text evidence="2 11">Belongs to the acid sphingomyelinase family.</text>
</comment>
<dbReference type="GO" id="GO:0046513">
    <property type="term" value="P:ceramide biosynthetic process"/>
    <property type="evidence" value="ECO:0007669"/>
    <property type="project" value="TreeGrafter"/>
</dbReference>
<feature type="domain" description="Saposin B-type" evidence="15">
    <location>
        <begin position="74"/>
        <end position="158"/>
    </location>
</feature>
<gene>
    <name evidence="16" type="ORF">ACAOBT_LOCUS25001</name>
</gene>
<dbReference type="InterPro" id="IPR041805">
    <property type="entry name" value="ASMase/PPN1_MPP"/>
</dbReference>
<dbReference type="AlphaFoldDB" id="A0A9P0LNC5"/>
<keyword evidence="3" id="KW-0964">Secreted</keyword>
<proteinExistence type="inferred from homology"/>
<dbReference type="Pfam" id="PF19272">
    <property type="entry name" value="ASMase_C"/>
    <property type="match status" value="1"/>
</dbReference>
<comment type="cofactor">
    <cofactor evidence="12">
        <name>Zn(2+)</name>
        <dbReference type="ChEBI" id="CHEBI:29105"/>
    </cofactor>
    <text evidence="12">Binds 2 Zn(2+) ions per subunit.</text>
</comment>
<dbReference type="PIRSF" id="PIRSF000948">
    <property type="entry name" value="Sphingomy_PDE"/>
    <property type="match status" value="1"/>
</dbReference>
<dbReference type="InterPro" id="IPR029052">
    <property type="entry name" value="Metallo-depent_PP-like"/>
</dbReference>
<dbReference type="OrthoDB" id="282973at2759"/>
<dbReference type="GO" id="GO:0016020">
    <property type="term" value="C:membrane"/>
    <property type="evidence" value="ECO:0007669"/>
    <property type="project" value="GOC"/>
</dbReference>
<name>A0A9P0LNC5_ACAOB</name>
<dbReference type="EMBL" id="CAKOFQ010007368">
    <property type="protein sequence ID" value="CAH1999490.1"/>
    <property type="molecule type" value="Genomic_DNA"/>
</dbReference>
<comment type="caution">
    <text evidence="16">The sequence shown here is derived from an EMBL/GenBank/DDBJ whole genome shotgun (WGS) entry which is preliminary data.</text>
</comment>
<feature type="binding site" evidence="12">
    <location>
        <position position="307"/>
    </location>
    <ligand>
        <name>Zn(2+)</name>
        <dbReference type="ChEBI" id="CHEBI:29105"/>
        <label>2</label>
    </ligand>
</feature>
<evidence type="ECO:0000256" key="10">
    <source>
        <dbReference type="ARBA" id="ARBA00047268"/>
    </source>
</evidence>
<dbReference type="GO" id="GO:0046872">
    <property type="term" value="F:metal ion binding"/>
    <property type="evidence" value="ECO:0007669"/>
    <property type="project" value="UniProtKB-KW"/>
</dbReference>
<reference evidence="16" key="1">
    <citation type="submission" date="2022-03" db="EMBL/GenBank/DDBJ databases">
        <authorList>
            <person name="Sayadi A."/>
        </authorList>
    </citation>
    <scope>NUCLEOTIDE SEQUENCE</scope>
</reference>
<dbReference type="PROSITE" id="PS50015">
    <property type="entry name" value="SAP_B"/>
    <property type="match status" value="1"/>
</dbReference>
<feature type="disulfide bond" evidence="13">
    <location>
        <begin position="216"/>
        <end position="238"/>
    </location>
</feature>
<feature type="disulfide bond" evidence="13">
    <location>
        <begin position="103"/>
        <end position="118"/>
    </location>
</feature>
<evidence type="ECO:0000256" key="14">
    <source>
        <dbReference type="SAM" id="SignalP"/>
    </source>
</evidence>
<evidence type="ECO:0000256" key="6">
    <source>
        <dbReference type="ARBA" id="ARBA00022801"/>
    </source>
</evidence>
<dbReference type="Pfam" id="PF00149">
    <property type="entry name" value="Metallophos"/>
    <property type="match status" value="1"/>
</dbReference>
<keyword evidence="11" id="KW-0326">Glycosidase</keyword>
<evidence type="ECO:0000259" key="15">
    <source>
        <dbReference type="PROSITE" id="PS50015"/>
    </source>
</evidence>
<dbReference type="GO" id="GO:0005615">
    <property type="term" value="C:extracellular space"/>
    <property type="evidence" value="ECO:0007669"/>
    <property type="project" value="TreeGrafter"/>
</dbReference>
<comment type="subcellular location">
    <subcellularLocation>
        <location evidence="1">Secreted</location>
    </subcellularLocation>
</comment>
<evidence type="ECO:0000256" key="1">
    <source>
        <dbReference type="ARBA" id="ARBA00004613"/>
    </source>
</evidence>
<feature type="binding site" evidence="12">
    <location>
        <position position="420"/>
    </location>
    <ligand>
        <name>Zn(2+)</name>
        <dbReference type="ChEBI" id="CHEBI:29105"/>
        <label>2</label>
    </ligand>
</feature>
<evidence type="ECO:0000256" key="9">
    <source>
        <dbReference type="ARBA" id="ARBA00023180"/>
    </source>
</evidence>
<dbReference type="InterPro" id="IPR045473">
    <property type="entry name" value="ASM_C"/>
</dbReference>
<feature type="binding site" evidence="12">
    <location>
        <position position="456"/>
    </location>
    <ligand>
        <name>Zn(2+)</name>
        <dbReference type="ChEBI" id="CHEBI:29105"/>
        <label>1</label>
    </ligand>
</feature>
<evidence type="ECO:0000256" key="2">
    <source>
        <dbReference type="ARBA" id="ARBA00008234"/>
    </source>
</evidence>
<keyword evidence="7 12" id="KW-0862">Zinc</keyword>
<dbReference type="PANTHER" id="PTHR10340">
    <property type="entry name" value="SPHINGOMYELIN PHOSPHODIESTERASE"/>
    <property type="match status" value="1"/>
</dbReference>
<feature type="disulfide bond" evidence="13">
    <location>
        <begin position="210"/>
        <end position="215"/>
    </location>
</feature>
<feature type="binding site" evidence="12">
    <location>
        <position position="267"/>
    </location>
    <ligand>
        <name>Zn(2+)</name>
        <dbReference type="ChEBI" id="CHEBI:29105"/>
        <label>1</label>
    </ligand>
</feature>
<evidence type="ECO:0000256" key="3">
    <source>
        <dbReference type="ARBA" id="ARBA00022525"/>
    </source>
</evidence>
<dbReference type="Proteomes" id="UP001152888">
    <property type="component" value="Unassembled WGS sequence"/>
</dbReference>
<dbReference type="GO" id="GO:0006685">
    <property type="term" value="P:sphingomyelin catabolic process"/>
    <property type="evidence" value="ECO:0007669"/>
    <property type="project" value="UniProtKB-UniRule"/>
</dbReference>
<feature type="binding site" evidence="12">
    <location>
        <position position="454"/>
    </location>
    <ligand>
        <name>Zn(2+)</name>
        <dbReference type="ChEBI" id="CHEBI:29105"/>
        <label>2</label>
    </ligand>
</feature>
<dbReference type="InterPro" id="IPR008139">
    <property type="entry name" value="SaposinB_dom"/>
</dbReference>
<protein>
    <recommendedName>
        <fullName evidence="11">Sphingomyelin phosphodiesterase</fullName>
        <ecNumber evidence="11">3.1.4.12</ecNumber>
    </recommendedName>
</protein>
<evidence type="ECO:0000313" key="17">
    <source>
        <dbReference type="Proteomes" id="UP001152888"/>
    </source>
</evidence>
<keyword evidence="5 14" id="KW-0732">Signal</keyword>
<keyword evidence="6 11" id="KW-0378">Hydrolase</keyword>
<dbReference type="GO" id="GO:0061750">
    <property type="term" value="F:acid sphingomyelin phosphodiesterase activity"/>
    <property type="evidence" value="ECO:0007669"/>
    <property type="project" value="TreeGrafter"/>
</dbReference>
<evidence type="ECO:0000256" key="8">
    <source>
        <dbReference type="ARBA" id="ARBA00023157"/>
    </source>
</evidence>
<feature type="disulfide bond" evidence="13">
    <location>
        <begin position="380"/>
        <end position="428"/>
    </location>
</feature>
<feature type="disulfide bond" evidence="13">
    <location>
        <begin position="579"/>
        <end position="583"/>
    </location>
</feature>
<evidence type="ECO:0000313" key="16">
    <source>
        <dbReference type="EMBL" id="CAH1999490.1"/>
    </source>
</evidence>
<keyword evidence="17" id="KW-1185">Reference proteome</keyword>
<dbReference type="GO" id="GO:0016798">
    <property type="term" value="F:hydrolase activity, acting on glycosyl bonds"/>
    <property type="evidence" value="ECO:0007669"/>
    <property type="project" value="UniProtKB-KW"/>
</dbReference>
<evidence type="ECO:0000256" key="12">
    <source>
        <dbReference type="PIRSR" id="PIRSR000948-1"/>
    </source>
</evidence>
<feature type="binding site" evidence="12">
    <location>
        <position position="267"/>
    </location>
    <ligand>
        <name>Zn(2+)</name>
        <dbReference type="ChEBI" id="CHEBI:29105"/>
        <label>2</label>
    </ligand>
</feature>
<keyword evidence="9" id="KW-0325">Glycoprotein</keyword>
<feature type="binding site" evidence="12">
    <location>
        <position position="195"/>
    </location>
    <ligand>
        <name>Zn(2+)</name>
        <dbReference type="ChEBI" id="CHEBI:29105"/>
        <label>1</label>
    </ligand>
</feature>